<gene>
    <name evidence="1" type="ORF">Rsub_12177</name>
</gene>
<name>A0A2V0PMQ6_9CHLO</name>
<sequence>MGKGVKLPEGPVGVAIRVLAGIVVAFWWTNAPGAEEASEARMKQEKRTPYSRHYALKGRGRKEQLHFETKGDRCELVPTRASLGV</sequence>
<proteinExistence type="predicted"/>
<dbReference type="InParanoid" id="A0A2V0PMQ6"/>
<evidence type="ECO:0000313" key="2">
    <source>
        <dbReference type="Proteomes" id="UP000247498"/>
    </source>
</evidence>
<organism evidence="1 2">
    <name type="scientific">Raphidocelis subcapitata</name>
    <dbReference type="NCBI Taxonomy" id="307507"/>
    <lineage>
        <taxon>Eukaryota</taxon>
        <taxon>Viridiplantae</taxon>
        <taxon>Chlorophyta</taxon>
        <taxon>core chlorophytes</taxon>
        <taxon>Chlorophyceae</taxon>
        <taxon>CS clade</taxon>
        <taxon>Sphaeropleales</taxon>
        <taxon>Selenastraceae</taxon>
        <taxon>Raphidocelis</taxon>
    </lineage>
</organism>
<reference evidence="1 2" key="1">
    <citation type="journal article" date="2018" name="Sci. Rep.">
        <title>Raphidocelis subcapitata (=Pseudokirchneriella subcapitata) provides an insight into genome evolution and environmental adaptations in the Sphaeropleales.</title>
        <authorList>
            <person name="Suzuki S."/>
            <person name="Yamaguchi H."/>
            <person name="Nakajima N."/>
            <person name="Kawachi M."/>
        </authorList>
    </citation>
    <scope>NUCLEOTIDE SEQUENCE [LARGE SCALE GENOMIC DNA]</scope>
    <source>
        <strain evidence="1 2">NIES-35</strain>
    </source>
</reference>
<dbReference type="AlphaFoldDB" id="A0A2V0PMQ6"/>
<accession>A0A2V0PMQ6</accession>
<comment type="caution">
    <text evidence="1">The sequence shown here is derived from an EMBL/GenBank/DDBJ whole genome shotgun (WGS) entry which is preliminary data.</text>
</comment>
<dbReference type="STRING" id="307507.A0A2V0PMQ6"/>
<dbReference type="Proteomes" id="UP000247498">
    <property type="component" value="Unassembled WGS sequence"/>
</dbReference>
<dbReference type="EMBL" id="BDRX01000155">
    <property type="protein sequence ID" value="GBF99373.1"/>
    <property type="molecule type" value="Genomic_DNA"/>
</dbReference>
<evidence type="ECO:0000313" key="1">
    <source>
        <dbReference type="EMBL" id="GBF99373.1"/>
    </source>
</evidence>
<keyword evidence="2" id="KW-1185">Reference proteome</keyword>
<protein>
    <submittedName>
        <fullName evidence="1">Uncharacterized protein</fullName>
    </submittedName>
</protein>
<dbReference type="OrthoDB" id="529691at2759"/>